<dbReference type="InterPro" id="IPR003779">
    <property type="entry name" value="CMD-like"/>
</dbReference>
<dbReference type="NCBIfam" id="TIGR01926">
    <property type="entry name" value="peroxid_rel"/>
    <property type="match status" value="1"/>
</dbReference>
<proteinExistence type="predicted"/>
<protein>
    <submittedName>
        <fullName evidence="3">Alkylhydroperoxidase</fullName>
    </submittedName>
</protein>
<dbReference type="AlphaFoldDB" id="A0A231V2I3"/>
<evidence type="ECO:0000256" key="1">
    <source>
        <dbReference type="SAM" id="MobiDB-lite"/>
    </source>
</evidence>
<accession>A0A231V2I3</accession>
<reference evidence="4" key="1">
    <citation type="journal article" date="2017" name="Int. J. Syst. Evol. Microbiol.">
        <title>Notoacmeibacter marinus gen. nov., sp. nov., isolated from the gut of a limpet and proposal of Notoacmeibacteraceae fam. nov. in the order Rhizobiales of the class Alphaproteobacteria.</title>
        <authorList>
            <person name="Huang Z."/>
            <person name="Guo F."/>
            <person name="Lai Q."/>
        </authorList>
    </citation>
    <scope>NUCLEOTIDE SEQUENCE [LARGE SCALE GENOMIC DNA]</scope>
    <source>
        <strain evidence="4">XMTR2A4</strain>
    </source>
</reference>
<keyword evidence="4" id="KW-1185">Reference proteome</keyword>
<keyword evidence="3" id="KW-0575">Peroxidase</keyword>
<dbReference type="InterPro" id="IPR004675">
    <property type="entry name" value="AhpD_core"/>
</dbReference>
<dbReference type="Proteomes" id="UP000215405">
    <property type="component" value="Unassembled WGS sequence"/>
</dbReference>
<dbReference type="Gene3D" id="1.20.5.810">
    <property type="entry name" value="AhpD-like"/>
    <property type="match status" value="1"/>
</dbReference>
<dbReference type="Pfam" id="PF02627">
    <property type="entry name" value="CMD"/>
    <property type="match status" value="1"/>
</dbReference>
<dbReference type="InterPro" id="IPR029032">
    <property type="entry name" value="AhpD-like"/>
</dbReference>
<sequence length="207" mass="22532">MTETRQEKPIPPGQWRSDGLPPVMAIDLPPQEPLPDGVATYFDKCEEKLGLVPNVLVAHAFDADRLNAFAAFYNGLMLAPSGLTKAEREMIAVAVSAINRCHYCLTAHGAALRQLTGDPALAETIAQNWRAADLPARQQAMLTFAEKLSVSPAAMEEADRQALRDAGFSERDIFDIAAVTGFYAMSNRLASATEMAPNPEYHAMARE</sequence>
<keyword evidence="3" id="KW-0560">Oxidoreductase</keyword>
<comment type="caution">
    <text evidence="3">The sequence shown here is derived from an EMBL/GenBank/DDBJ whole genome shotgun (WGS) entry which is preliminary data.</text>
</comment>
<dbReference type="InterPro" id="IPR010195">
    <property type="entry name" value="Uncharacterised_peroxidase-rel"/>
</dbReference>
<name>A0A231V2I3_9HYPH</name>
<evidence type="ECO:0000313" key="4">
    <source>
        <dbReference type="Proteomes" id="UP000215405"/>
    </source>
</evidence>
<dbReference type="Gene3D" id="1.20.1290.10">
    <property type="entry name" value="AhpD-like"/>
    <property type="match status" value="1"/>
</dbReference>
<dbReference type="EMBL" id="NBYO01000001">
    <property type="protein sequence ID" value="OXT02382.1"/>
    <property type="molecule type" value="Genomic_DNA"/>
</dbReference>
<evidence type="ECO:0000313" key="3">
    <source>
        <dbReference type="EMBL" id="OXT02382.1"/>
    </source>
</evidence>
<dbReference type="GO" id="GO:0051920">
    <property type="term" value="F:peroxiredoxin activity"/>
    <property type="evidence" value="ECO:0007669"/>
    <property type="project" value="InterPro"/>
</dbReference>
<dbReference type="NCBIfam" id="TIGR00778">
    <property type="entry name" value="ahpD_dom"/>
    <property type="match status" value="1"/>
</dbReference>
<feature type="region of interest" description="Disordered" evidence="1">
    <location>
        <begin position="1"/>
        <end position="21"/>
    </location>
</feature>
<feature type="domain" description="Carboxymuconolactone decarboxylase-like" evidence="2">
    <location>
        <begin position="66"/>
        <end position="141"/>
    </location>
</feature>
<gene>
    <name evidence="3" type="ORF">B7H23_05645</name>
</gene>
<dbReference type="PANTHER" id="PTHR35446">
    <property type="entry name" value="SI:CH211-175M2.5"/>
    <property type="match status" value="1"/>
</dbReference>
<dbReference type="SUPFAM" id="SSF69118">
    <property type="entry name" value="AhpD-like"/>
    <property type="match status" value="1"/>
</dbReference>
<organism evidence="3 4">
    <name type="scientific">Notoacmeibacter marinus</name>
    <dbReference type="NCBI Taxonomy" id="1876515"/>
    <lineage>
        <taxon>Bacteria</taxon>
        <taxon>Pseudomonadati</taxon>
        <taxon>Pseudomonadota</taxon>
        <taxon>Alphaproteobacteria</taxon>
        <taxon>Hyphomicrobiales</taxon>
        <taxon>Notoacmeibacteraceae</taxon>
        <taxon>Notoacmeibacter</taxon>
    </lineage>
</organism>
<dbReference type="PANTHER" id="PTHR35446:SF2">
    <property type="entry name" value="CARBOXYMUCONOLACTONE DECARBOXYLASE-LIKE DOMAIN-CONTAINING PROTEIN"/>
    <property type="match status" value="1"/>
</dbReference>
<evidence type="ECO:0000259" key="2">
    <source>
        <dbReference type="Pfam" id="PF02627"/>
    </source>
</evidence>